<accession>A0ABN8M1C0</accession>
<organism evidence="2 3">
    <name type="scientific">Porites evermanni</name>
    <dbReference type="NCBI Taxonomy" id="104178"/>
    <lineage>
        <taxon>Eukaryota</taxon>
        <taxon>Metazoa</taxon>
        <taxon>Cnidaria</taxon>
        <taxon>Anthozoa</taxon>
        <taxon>Hexacorallia</taxon>
        <taxon>Scleractinia</taxon>
        <taxon>Fungiina</taxon>
        <taxon>Poritidae</taxon>
        <taxon>Porites</taxon>
    </lineage>
</organism>
<gene>
    <name evidence="2" type="ORF">PEVE_00019050</name>
</gene>
<feature type="region of interest" description="Disordered" evidence="1">
    <location>
        <begin position="40"/>
        <end position="80"/>
    </location>
</feature>
<dbReference type="EMBL" id="CALNXI010000258">
    <property type="protein sequence ID" value="CAH3023365.1"/>
    <property type="molecule type" value="Genomic_DNA"/>
</dbReference>
<protein>
    <submittedName>
        <fullName evidence="2">Uncharacterized protein</fullName>
    </submittedName>
</protein>
<evidence type="ECO:0000313" key="3">
    <source>
        <dbReference type="Proteomes" id="UP001159427"/>
    </source>
</evidence>
<proteinExistence type="predicted"/>
<feature type="non-terminal residue" evidence="2">
    <location>
        <position position="1"/>
    </location>
</feature>
<sequence>RSGKTTWKASARGGSRKFRKGWLGHLPTCQLYRAPFGPPLNPPLLPQKRRHGPCRVEHSGDHGNWAYKEVRHDSGATNVL</sequence>
<comment type="caution">
    <text evidence="2">The sequence shown here is derived from an EMBL/GenBank/DDBJ whole genome shotgun (WGS) entry which is preliminary data.</text>
</comment>
<keyword evidence="3" id="KW-1185">Reference proteome</keyword>
<name>A0ABN8M1C0_9CNID</name>
<evidence type="ECO:0000313" key="2">
    <source>
        <dbReference type="EMBL" id="CAH3023365.1"/>
    </source>
</evidence>
<evidence type="ECO:0000256" key="1">
    <source>
        <dbReference type="SAM" id="MobiDB-lite"/>
    </source>
</evidence>
<reference evidence="2 3" key="1">
    <citation type="submission" date="2022-05" db="EMBL/GenBank/DDBJ databases">
        <authorList>
            <consortium name="Genoscope - CEA"/>
            <person name="William W."/>
        </authorList>
    </citation>
    <scope>NUCLEOTIDE SEQUENCE [LARGE SCALE GENOMIC DNA]</scope>
</reference>
<dbReference type="Proteomes" id="UP001159427">
    <property type="component" value="Unassembled WGS sequence"/>
</dbReference>